<dbReference type="Proteomes" id="UP000030960">
    <property type="component" value="Unassembled WGS sequence"/>
</dbReference>
<accession>A0A0B3STH7</accession>
<sequence>MADHRWVADVLSDLERYLQVNGGQATRAALRVARRVAMDELGLHDAAFDAEPERDTAQTLGRYGMVRLVVDNG</sequence>
<dbReference type="EMBL" id="JSUQ01000006">
    <property type="protein sequence ID" value="KHQ53759.1"/>
    <property type="molecule type" value="Genomic_DNA"/>
</dbReference>
<keyword evidence="2" id="KW-1185">Reference proteome</keyword>
<protein>
    <submittedName>
        <fullName evidence="1">Uncharacterized protein</fullName>
    </submittedName>
</protein>
<dbReference type="RefSeq" id="WP_133065634.1">
    <property type="nucleotide sequence ID" value="NZ_AP022337.1"/>
</dbReference>
<comment type="caution">
    <text evidence="1">The sequence shown here is derived from an EMBL/GenBank/DDBJ whole genome shotgun (WGS) entry which is preliminary data.</text>
</comment>
<reference evidence="1 2" key="1">
    <citation type="submission" date="2014-10" db="EMBL/GenBank/DDBJ databases">
        <title>Genome sequence of Ponticoccus sp. strain UMTAT08 isolated from clonal culture of toxic dinoflagellate Alexandrium tamiyavanichii.</title>
        <authorList>
            <person name="Gan H.Y."/>
            <person name="Muhd D.-D."/>
            <person name="Mohd Noor M.E."/>
            <person name="Yeong Y.S."/>
            <person name="Usup G."/>
        </authorList>
    </citation>
    <scope>NUCLEOTIDE SEQUENCE [LARGE SCALE GENOMIC DNA]</scope>
    <source>
        <strain evidence="1 2">UMTAT08</strain>
    </source>
</reference>
<gene>
    <name evidence="1" type="ORF">OA50_01748</name>
</gene>
<dbReference type="AlphaFoldDB" id="A0A0B3STH7"/>
<name>A0A0B3STH7_9RHOB</name>
<organism evidence="1 2">
    <name type="scientific">Mameliella alba</name>
    <dbReference type="NCBI Taxonomy" id="561184"/>
    <lineage>
        <taxon>Bacteria</taxon>
        <taxon>Pseudomonadati</taxon>
        <taxon>Pseudomonadota</taxon>
        <taxon>Alphaproteobacteria</taxon>
        <taxon>Rhodobacterales</taxon>
        <taxon>Roseobacteraceae</taxon>
        <taxon>Mameliella</taxon>
    </lineage>
</organism>
<evidence type="ECO:0000313" key="1">
    <source>
        <dbReference type="EMBL" id="KHQ53759.1"/>
    </source>
</evidence>
<evidence type="ECO:0000313" key="2">
    <source>
        <dbReference type="Proteomes" id="UP000030960"/>
    </source>
</evidence>
<proteinExistence type="predicted"/>